<name>A0A182WMS1_9DIPT</name>
<evidence type="ECO:0000313" key="2">
    <source>
        <dbReference type="Proteomes" id="UP000075920"/>
    </source>
</evidence>
<dbReference type="VEuPathDB" id="VectorBase:AMIN014033"/>
<dbReference type="Proteomes" id="UP000075920">
    <property type="component" value="Unassembled WGS sequence"/>
</dbReference>
<evidence type="ECO:0000313" key="1">
    <source>
        <dbReference type="EnsemblMetazoa" id="AMIN014033-PA"/>
    </source>
</evidence>
<reference evidence="1" key="2">
    <citation type="submission" date="2020-05" db="UniProtKB">
        <authorList>
            <consortium name="EnsemblMetazoa"/>
        </authorList>
    </citation>
    <scope>IDENTIFICATION</scope>
    <source>
        <strain evidence="1">MINIMUS1</strain>
    </source>
</reference>
<reference evidence="2" key="1">
    <citation type="submission" date="2013-03" db="EMBL/GenBank/DDBJ databases">
        <title>The Genome Sequence of Anopheles minimus MINIMUS1.</title>
        <authorList>
            <consortium name="The Broad Institute Genomics Platform"/>
            <person name="Neafsey D.E."/>
            <person name="Walton C."/>
            <person name="Walker B."/>
            <person name="Young S.K."/>
            <person name="Zeng Q."/>
            <person name="Gargeya S."/>
            <person name="Fitzgerald M."/>
            <person name="Haas B."/>
            <person name="Abouelleil A."/>
            <person name="Allen A.W."/>
            <person name="Alvarado L."/>
            <person name="Arachchi H.M."/>
            <person name="Berlin A.M."/>
            <person name="Chapman S.B."/>
            <person name="Gainer-Dewar J."/>
            <person name="Goldberg J."/>
            <person name="Griggs A."/>
            <person name="Gujja S."/>
            <person name="Hansen M."/>
            <person name="Howarth C."/>
            <person name="Imamovic A."/>
            <person name="Ireland A."/>
            <person name="Larimer J."/>
            <person name="McCowan C."/>
            <person name="Murphy C."/>
            <person name="Pearson M."/>
            <person name="Poon T.W."/>
            <person name="Priest M."/>
            <person name="Roberts A."/>
            <person name="Saif S."/>
            <person name="Shea T."/>
            <person name="Sisk P."/>
            <person name="Sykes S."/>
            <person name="Wortman J."/>
            <person name="Nusbaum C."/>
            <person name="Birren B."/>
        </authorList>
    </citation>
    <scope>NUCLEOTIDE SEQUENCE [LARGE SCALE GENOMIC DNA]</scope>
    <source>
        <strain evidence="2">MINIMUS1</strain>
    </source>
</reference>
<accession>A0A182WMS1</accession>
<dbReference type="AlphaFoldDB" id="A0A182WMS1"/>
<proteinExistence type="predicted"/>
<sequence>MLTFGRFFLCAEVEWTLARHDLLDDDAERIHITFLTARRGTLGISQKFWSSPEKF</sequence>
<organism evidence="1 2">
    <name type="scientific">Anopheles minimus</name>
    <dbReference type="NCBI Taxonomy" id="112268"/>
    <lineage>
        <taxon>Eukaryota</taxon>
        <taxon>Metazoa</taxon>
        <taxon>Ecdysozoa</taxon>
        <taxon>Arthropoda</taxon>
        <taxon>Hexapoda</taxon>
        <taxon>Insecta</taxon>
        <taxon>Pterygota</taxon>
        <taxon>Neoptera</taxon>
        <taxon>Endopterygota</taxon>
        <taxon>Diptera</taxon>
        <taxon>Nematocera</taxon>
        <taxon>Culicoidea</taxon>
        <taxon>Culicidae</taxon>
        <taxon>Anophelinae</taxon>
        <taxon>Anopheles</taxon>
    </lineage>
</organism>
<keyword evidence="2" id="KW-1185">Reference proteome</keyword>
<dbReference type="EnsemblMetazoa" id="AMIN014033-RA">
    <property type="protein sequence ID" value="AMIN014033-PA"/>
    <property type="gene ID" value="AMIN014033"/>
</dbReference>
<protein>
    <submittedName>
        <fullName evidence="1">Uncharacterized protein</fullName>
    </submittedName>
</protein>